<feature type="domain" description="ABC transporter" evidence="12">
    <location>
        <begin position="430"/>
        <end position="661"/>
    </location>
</feature>
<dbReference type="InterPro" id="IPR013525">
    <property type="entry name" value="ABC2_TM"/>
</dbReference>
<comment type="similarity">
    <text evidence="2">Belongs to the ABC transporter superfamily. ABCA family.</text>
</comment>
<keyword evidence="9 11" id="KW-0472">Membrane</keyword>
<feature type="transmembrane region" description="Helical" evidence="11">
    <location>
        <begin position="1051"/>
        <end position="1072"/>
    </location>
</feature>
<feature type="transmembrane region" description="Helical" evidence="11">
    <location>
        <begin position="1011"/>
        <end position="1039"/>
    </location>
</feature>
<feature type="transmembrane region" description="Helical" evidence="11">
    <location>
        <begin position="1084"/>
        <end position="1103"/>
    </location>
</feature>
<dbReference type="CDD" id="cd03263">
    <property type="entry name" value="ABC_subfamily_A"/>
    <property type="match status" value="1"/>
</dbReference>
<feature type="compositionally biased region" description="Polar residues" evidence="10">
    <location>
        <begin position="370"/>
        <end position="390"/>
    </location>
</feature>
<reference evidence="13" key="2">
    <citation type="submission" date="2020-05" db="UniProtKB">
        <authorList>
            <consortium name="EnsemblMetazoa"/>
        </authorList>
    </citation>
    <scope>IDENTIFICATION</scope>
    <source>
        <strain evidence="13">maculatus3</strain>
    </source>
</reference>
<evidence type="ECO:0000256" key="10">
    <source>
        <dbReference type="SAM" id="MobiDB-lite"/>
    </source>
</evidence>
<feature type="transmembrane region" description="Helical" evidence="11">
    <location>
        <begin position="312"/>
        <end position="337"/>
    </location>
</feature>
<feature type="transmembrane region" description="Helical" evidence="11">
    <location>
        <begin position="245"/>
        <end position="264"/>
    </location>
</feature>
<evidence type="ECO:0000256" key="7">
    <source>
        <dbReference type="ARBA" id="ARBA00022840"/>
    </source>
</evidence>
<evidence type="ECO:0000256" key="8">
    <source>
        <dbReference type="ARBA" id="ARBA00022989"/>
    </source>
</evidence>
<dbReference type="GO" id="GO:0016020">
    <property type="term" value="C:membrane"/>
    <property type="evidence" value="ECO:0007669"/>
    <property type="project" value="UniProtKB-SubCell"/>
</dbReference>
<reference evidence="14" key="1">
    <citation type="submission" date="2013-09" db="EMBL/GenBank/DDBJ databases">
        <title>The Genome Sequence of Anopheles maculatus species B.</title>
        <authorList>
            <consortium name="The Broad Institute Genomics Platform"/>
            <person name="Neafsey D.E."/>
            <person name="Besansky N."/>
            <person name="Howell P."/>
            <person name="Walton C."/>
            <person name="Young S.K."/>
            <person name="Zeng Q."/>
            <person name="Gargeya S."/>
            <person name="Fitzgerald M."/>
            <person name="Haas B."/>
            <person name="Abouelleil A."/>
            <person name="Allen A.W."/>
            <person name="Alvarado L."/>
            <person name="Arachchi H.M."/>
            <person name="Berlin A.M."/>
            <person name="Chapman S.B."/>
            <person name="Gainer-Dewar J."/>
            <person name="Goldberg J."/>
            <person name="Griggs A."/>
            <person name="Gujja S."/>
            <person name="Hansen M."/>
            <person name="Howarth C."/>
            <person name="Imamovic A."/>
            <person name="Ireland A."/>
            <person name="Larimer J."/>
            <person name="McCowan C."/>
            <person name="Murphy C."/>
            <person name="Pearson M."/>
            <person name="Poon T.W."/>
            <person name="Priest M."/>
            <person name="Roberts A."/>
            <person name="Saif S."/>
            <person name="Shea T."/>
            <person name="Sisk P."/>
            <person name="Sykes S."/>
            <person name="Wortman J."/>
            <person name="Nusbaum C."/>
            <person name="Birren B."/>
        </authorList>
    </citation>
    <scope>NUCLEOTIDE SEQUENCE [LARGE SCALE GENOMIC DNA]</scope>
    <source>
        <strain evidence="14">maculatus3</strain>
    </source>
</reference>
<dbReference type="InterPro" id="IPR026082">
    <property type="entry name" value="ABCA"/>
</dbReference>
<dbReference type="PROSITE" id="PS00211">
    <property type="entry name" value="ABC_TRANSPORTER_1"/>
    <property type="match status" value="1"/>
</dbReference>
<feature type="transmembrane region" description="Helical" evidence="11">
    <location>
        <begin position="973"/>
        <end position="991"/>
    </location>
</feature>
<evidence type="ECO:0000256" key="2">
    <source>
        <dbReference type="ARBA" id="ARBA00008869"/>
    </source>
</evidence>
<dbReference type="InterPro" id="IPR027417">
    <property type="entry name" value="P-loop_NTPase"/>
</dbReference>
<evidence type="ECO:0000313" key="13">
    <source>
        <dbReference type="EnsemblMetazoa" id="AMAM014301-PA"/>
    </source>
</evidence>
<keyword evidence="3" id="KW-0813">Transport</keyword>
<dbReference type="Pfam" id="PF00005">
    <property type="entry name" value="ABC_tran"/>
    <property type="match status" value="2"/>
</dbReference>
<keyword evidence="7" id="KW-0067">ATP-binding</keyword>
<evidence type="ECO:0000256" key="6">
    <source>
        <dbReference type="ARBA" id="ARBA00022741"/>
    </source>
</evidence>
<dbReference type="InterPro" id="IPR003439">
    <property type="entry name" value="ABC_transporter-like_ATP-bd"/>
</dbReference>
<dbReference type="SUPFAM" id="SSF52540">
    <property type="entry name" value="P-loop containing nucleoside triphosphate hydrolases"/>
    <property type="match status" value="2"/>
</dbReference>
<feature type="transmembrane region" description="Helical" evidence="11">
    <location>
        <begin position="800"/>
        <end position="819"/>
    </location>
</feature>
<dbReference type="PANTHER" id="PTHR19229:SF36">
    <property type="entry name" value="ATP-BINDING CASSETTE SUB-FAMILY A MEMBER 2"/>
    <property type="match status" value="1"/>
</dbReference>
<evidence type="ECO:0000256" key="3">
    <source>
        <dbReference type="ARBA" id="ARBA00022448"/>
    </source>
</evidence>
<organism evidence="13 14">
    <name type="scientific">Anopheles maculatus</name>
    <dbReference type="NCBI Taxonomy" id="74869"/>
    <lineage>
        <taxon>Eukaryota</taxon>
        <taxon>Metazoa</taxon>
        <taxon>Ecdysozoa</taxon>
        <taxon>Arthropoda</taxon>
        <taxon>Hexapoda</taxon>
        <taxon>Insecta</taxon>
        <taxon>Pterygota</taxon>
        <taxon>Neoptera</taxon>
        <taxon>Endopterygota</taxon>
        <taxon>Diptera</taxon>
        <taxon>Nematocera</taxon>
        <taxon>Culicoidea</taxon>
        <taxon>Culicidae</taxon>
        <taxon>Anophelinae</taxon>
        <taxon>Anopheles</taxon>
        <taxon>Anopheles maculatus group</taxon>
    </lineage>
</organism>
<evidence type="ECO:0000256" key="5">
    <source>
        <dbReference type="ARBA" id="ARBA00022737"/>
    </source>
</evidence>
<feature type="transmembrane region" description="Helical" evidence="11">
    <location>
        <begin position="183"/>
        <end position="210"/>
    </location>
</feature>
<comment type="subcellular location">
    <subcellularLocation>
        <location evidence="1">Membrane</location>
        <topology evidence="1">Multi-pass membrane protein</topology>
    </subcellularLocation>
</comment>
<dbReference type="Pfam" id="PF12698">
    <property type="entry name" value="ABC2_membrane_3"/>
    <property type="match status" value="1"/>
</dbReference>
<evidence type="ECO:0000256" key="9">
    <source>
        <dbReference type="ARBA" id="ARBA00023136"/>
    </source>
</evidence>
<dbReference type="EnsemblMetazoa" id="AMAM014301-RA">
    <property type="protein sequence ID" value="AMAM014301-PA"/>
    <property type="gene ID" value="AMAM014301"/>
</dbReference>
<dbReference type="SMART" id="SM00382">
    <property type="entry name" value="AAA"/>
    <property type="match status" value="1"/>
</dbReference>
<evidence type="ECO:0000313" key="14">
    <source>
        <dbReference type="Proteomes" id="UP000075901"/>
    </source>
</evidence>
<keyword evidence="5" id="KW-0677">Repeat</keyword>
<evidence type="ECO:0000256" key="11">
    <source>
        <dbReference type="SAM" id="Phobius"/>
    </source>
</evidence>
<dbReference type="PROSITE" id="PS50893">
    <property type="entry name" value="ABC_TRANSPORTER_2"/>
    <property type="match status" value="1"/>
</dbReference>
<feature type="transmembrane region" description="Helical" evidence="11">
    <location>
        <begin position="216"/>
        <end position="238"/>
    </location>
</feature>
<name>A0A182SVJ7_9DIPT</name>
<feature type="region of interest" description="Disordered" evidence="10">
    <location>
        <begin position="1221"/>
        <end position="1240"/>
    </location>
</feature>
<dbReference type="PANTHER" id="PTHR19229">
    <property type="entry name" value="ATP-BINDING CASSETTE TRANSPORTER SUBFAMILY A ABCA"/>
    <property type="match status" value="1"/>
</dbReference>
<keyword evidence="6" id="KW-0547">Nucleotide-binding</keyword>
<evidence type="ECO:0000256" key="4">
    <source>
        <dbReference type="ARBA" id="ARBA00022692"/>
    </source>
</evidence>
<protein>
    <recommendedName>
        <fullName evidence="12">ABC transporter domain-containing protein</fullName>
    </recommendedName>
</protein>
<keyword evidence="8 11" id="KW-1133">Transmembrane helix</keyword>
<keyword evidence="4 11" id="KW-0812">Transmembrane</keyword>
<dbReference type="GO" id="GO:0140359">
    <property type="term" value="F:ABC-type transporter activity"/>
    <property type="evidence" value="ECO:0007669"/>
    <property type="project" value="InterPro"/>
</dbReference>
<accession>A0A182SVJ7</accession>
<evidence type="ECO:0000259" key="12">
    <source>
        <dbReference type="PROSITE" id="PS50893"/>
    </source>
</evidence>
<dbReference type="InterPro" id="IPR003593">
    <property type="entry name" value="AAA+_ATPase"/>
</dbReference>
<keyword evidence="14" id="KW-1185">Reference proteome</keyword>
<feature type="transmembrane region" description="Helical" evidence="11">
    <location>
        <begin position="139"/>
        <end position="160"/>
    </location>
</feature>
<dbReference type="VEuPathDB" id="VectorBase:AMAM014301"/>
<dbReference type="GO" id="GO:0005524">
    <property type="term" value="F:ATP binding"/>
    <property type="evidence" value="ECO:0007669"/>
    <property type="project" value="UniProtKB-KW"/>
</dbReference>
<feature type="region of interest" description="Disordered" evidence="10">
    <location>
        <begin position="368"/>
        <end position="390"/>
    </location>
</feature>
<sequence>MSGLKNSWKPYANNCVVPYESDAEMEFALLADPYICFGVCFQNITDNGRLLYVIRTKNNNFRTSAVYSQDVYSSYQKRNNEYIESGFLALQNAVDQSYVAMVAASQTIASEKRNVHVAYGHIPVDDKRGPQEPARNIELIPALAVAFVVIDIFALLLPMVEERANGMREHLKIASSASYWKEVALFVLNFVQFCTILIVCLCIATIGAYWDTNAALIVYLLILAILFVMNLIAFTFFLSSMLESPTMATAVAPIIFFGPFFLSILGKGLVLPLCLFPIPGLCYAGLIVEVFKSSGHMFLAHDLFTMDYPGVGYVNMFLVYLFQLLGMVLWLFLWFYVSNVYPGQYGTPQSKGFFLNYRKWLNEGMRNRPRNTNKITAESRTDLQQNSTGSNEENLGIEAIIMPYIDEQPCEIELEQLHTKTSAEDLSVVVEISKLFKTFKGRTGGARVVVKDFSLSIYHHSITVLLGHNGAGKTTTMNIITGILPPTSGTVTVDGEHNSHRYRHKIGFCPQHNVFFSYLNCREHLEYFGQLRGLNASDACNEAKIVLKKVQLLEKSESLVHTLSGGMKRRLSLGIAIMGHTKLLILDEPTSGLDPESRRDIWDVLLKLRQNHTILLTTHFMEEADVLGDWVAIMDNGERVAFGTPLFLKQQYGKGYTLKLCKSSNFDKNQTWSLIQRHVPNAEVRDSVQEIFAATLPYDKVARYGALLKELKEHQHVLGIETIGIANATLEEVFLNSSTRKQEIQHHAESVDRVDSPPGLLTTDGHSMNMGSKTTPLHAKNVFNAILRKKWIHMKSNKHIYAFLLALPLLVTACCFMFTTGITDVAKSLPAVQLNANAIHQALGVLVINRDSESNGAFHNLSAIQSDFWVNGVRMVVVQESGVSLLDALRERIAQDYTAYCDQVVVGIQCNVTNDGLYLTVLYNNNLVHSTGIAESVLATLLLRYYAGSPGAIVHTENIPSTRKQLIDIQTPYYFTEVLPLAIMFYMLIYLSGPLHEHLTGFRQLQNINRYLYWGSTYICDLFVHFVECVLVIVLLGVLDRAGAFSESSKLHIFCILFVYGFVALPVIYIISQCVESPNTAITIMSYLMIAGVAFVFMLSNGYDDIINNEPWISILHIVPEFGLKHSMRVVYENQKLIIYEQMSIQQNRGHTQLAQFANKRIYPSTFYFMAPNVFAVHVLTLNELVENIYRREKVKMRWESAGKKFHKAYRTLNRTLSCEDDPARVERSAQAGNGDGYDETDSAALQCDDVDQEAAKVNQLVKESGGESSGQYAIRVNALKKYYINREAVKSVSFAVKKGECFGLLGMNGAGKTTVFQMLSGNLPPSEGEIYIQQYEVRKADAL</sequence>
<evidence type="ECO:0000256" key="1">
    <source>
        <dbReference type="ARBA" id="ARBA00004141"/>
    </source>
</evidence>
<proteinExistence type="inferred from homology"/>
<dbReference type="Gene3D" id="3.40.50.300">
    <property type="entry name" value="P-loop containing nucleotide triphosphate hydrolases"/>
    <property type="match status" value="2"/>
</dbReference>
<feature type="transmembrane region" description="Helical" evidence="11">
    <location>
        <begin position="270"/>
        <end position="291"/>
    </location>
</feature>
<dbReference type="GO" id="GO:0016887">
    <property type="term" value="F:ATP hydrolysis activity"/>
    <property type="evidence" value="ECO:0007669"/>
    <property type="project" value="InterPro"/>
</dbReference>
<dbReference type="FunFam" id="3.40.50.300:FF:000436">
    <property type="entry name" value="ATP binding cassette subfamily A member 9"/>
    <property type="match status" value="1"/>
</dbReference>
<dbReference type="Proteomes" id="UP000075901">
    <property type="component" value="Unassembled WGS sequence"/>
</dbReference>
<dbReference type="GO" id="GO:0005319">
    <property type="term" value="F:lipid transporter activity"/>
    <property type="evidence" value="ECO:0007669"/>
    <property type="project" value="TreeGrafter"/>
</dbReference>
<dbReference type="InterPro" id="IPR017871">
    <property type="entry name" value="ABC_transporter-like_CS"/>
</dbReference>